<keyword evidence="4" id="KW-1133">Transmembrane helix</keyword>
<keyword evidence="13" id="KW-1185">Reference proteome</keyword>
<evidence type="ECO:0000256" key="2">
    <source>
        <dbReference type="ARBA" id="ARBA00022692"/>
    </source>
</evidence>
<reference evidence="12" key="1">
    <citation type="submission" date="2025-08" db="UniProtKB">
        <authorList>
            <consortium name="Ensembl"/>
        </authorList>
    </citation>
    <scope>IDENTIFICATION</scope>
</reference>
<accession>A0A3Q3BXR6</accession>
<sequence>AVRSDIIRSLTCVSAVTMETVVGHTGQDVTLPCKYDRKYHGALSACWQRGEIPTRGCSNQLISTDGLRVLTRASSRYELLGRLEDGDVALTIMNLTEGDAGRYGCRVEIPGPFNDDKQYIDLTVVDDPSVSIGCHGYHMISHRFLFKFISKVLNLSFSTGSLSLSTGSRCDDETDALLSQPSGEGRPGSAGPVQLHGVHSAAAELHRGQHLPDGERR</sequence>
<dbReference type="FunFam" id="2.60.40.10:FF:000774">
    <property type="entry name" value="Hepatitis A virus cellular receptor 1"/>
    <property type="match status" value="1"/>
</dbReference>
<evidence type="ECO:0000256" key="4">
    <source>
        <dbReference type="ARBA" id="ARBA00022989"/>
    </source>
</evidence>
<dbReference type="InterPro" id="IPR007110">
    <property type="entry name" value="Ig-like_dom"/>
</dbReference>
<dbReference type="PANTHER" id="PTHR46608">
    <property type="entry name" value="T-CELL IMMUNOGLOBULIN AND MUCIN DOMAIN-CONTAINING PROTEIN 4"/>
    <property type="match status" value="1"/>
</dbReference>
<dbReference type="InterPro" id="IPR013106">
    <property type="entry name" value="Ig_V-set"/>
</dbReference>
<dbReference type="SMART" id="SM00409">
    <property type="entry name" value="IG"/>
    <property type="match status" value="1"/>
</dbReference>
<dbReference type="SUPFAM" id="SSF48726">
    <property type="entry name" value="Immunoglobulin"/>
    <property type="match status" value="1"/>
</dbReference>
<comment type="subcellular location">
    <subcellularLocation>
        <location evidence="1">Membrane</location>
        <topology evidence="1">Single-pass type I membrane protein</topology>
    </subcellularLocation>
</comment>
<dbReference type="AlphaFoldDB" id="A0A3Q3BXR6"/>
<dbReference type="GO" id="GO:0043277">
    <property type="term" value="P:apoptotic cell clearance"/>
    <property type="evidence" value="ECO:0007669"/>
    <property type="project" value="TreeGrafter"/>
</dbReference>
<dbReference type="InterPro" id="IPR003599">
    <property type="entry name" value="Ig_sub"/>
</dbReference>
<dbReference type="InterPro" id="IPR036179">
    <property type="entry name" value="Ig-like_dom_sf"/>
</dbReference>
<proteinExistence type="inferred from homology"/>
<dbReference type="Pfam" id="PF07686">
    <property type="entry name" value="V-set"/>
    <property type="match status" value="1"/>
</dbReference>
<feature type="domain" description="Ig-like" evidence="11">
    <location>
        <begin position="26"/>
        <end position="108"/>
    </location>
</feature>
<dbReference type="GeneTree" id="ENSGT00940000170476"/>
<reference evidence="12" key="2">
    <citation type="submission" date="2025-09" db="UniProtKB">
        <authorList>
            <consortium name="Ensembl"/>
        </authorList>
    </citation>
    <scope>IDENTIFICATION</scope>
</reference>
<evidence type="ECO:0000313" key="13">
    <source>
        <dbReference type="Proteomes" id="UP000264840"/>
    </source>
</evidence>
<dbReference type="PANTHER" id="PTHR46608:SF3">
    <property type="entry name" value="T-CELL IMMUNOGLOBULIN AND MUCIN DOMAIN-CONTAINING PROTEIN 4"/>
    <property type="match status" value="1"/>
</dbReference>
<protein>
    <submittedName>
        <fullName evidence="12">Hepatitis A virus cellular receptor 2 homolog</fullName>
    </submittedName>
</protein>
<keyword evidence="2" id="KW-0812">Transmembrane</keyword>
<dbReference type="Proteomes" id="UP000264840">
    <property type="component" value="Unplaced"/>
</dbReference>
<keyword evidence="8" id="KW-0393">Immunoglobulin domain</keyword>
<dbReference type="PROSITE" id="PS50835">
    <property type="entry name" value="IG_LIKE"/>
    <property type="match status" value="1"/>
</dbReference>
<evidence type="ECO:0000256" key="9">
    <source>
        <dbReference type="ARBA" id="ARBA00038203"/>
    </source>
</evidence>
<evidence type="ECO:0000256" key="10">
    <source>
        <dbReference type="SAM" id="MobiDB-lite"/>
    </source>
</evidence>
<evidence type="ECO:0000259" key="11">
    <source>
        <dbReference type="PROSITE" id="PS50835"/>
    </source>
</evidence>
<dbReference type="Ensembl" id="ENSHBUT00000001423.1">
    <property type="protein sequence ID" value="ENSHBUP00000008751.1"/>
    <property type="gene ID" value="ENSHBUG00000010257.1"/>
</dbReference>
<dbReference type="GO" id="GO:0060097">
    <property type="term" value="P:cytoskeletal rearrangement involved in phagocytosis, engulfment"/>
    <property type="evidence" value="ECO:0007669"/>
    <property type="project" value="TreeGrafter"/>
</dbReference>
<keyword evidence="5" id="KW-0472">Membrane</keyword>
<dbReference type="GO" id="GO:0016020">
    <property type="term" value="C:membrane"/>
    <property type="evidence" value="ECO:0007669"/>
    <property type="project" value="UniProtKB-SubCell"/>
</dbReference>
<keyword evidence="7" id="KW-0325">Glycoprotein</keyword>
<dbReference type="GO" id="GO:0001786">
    <property type="term" value="F:phosphatidylserine binding"/>
    <property type="evidence" value="ECO:0007669"/>
    <property type="project" value="TreeGrafter"/>
</dbReference>
<evidence type="ECO:0000256" key="5">
    <source>
        <dbReference type="ARBA" id="ARBA00023136"/>
    </source>
</evidence>
<feature type="region of interest" description="Disordered" evidence="10">
    <location>
        <begin position="173"/>
        <end position="217"/>
    </location>
</feature>
<evidence type="ECO:0000256" key="3">
    <source>
        <dbReference type="ARBA" id="ARBA00022729"/>
    </source>
</evidence>
<evidence type="ECO:0000256" key="1">
    <source>
        <dbReference type="ARBA" id="ARBA00004479"/>
    </source>
</evidence>
<evidence type="ECO:0000313" key="12">
    <source>
        <dbReference type="Ensembl" id="ENSHBUP00000008751.1"/>
    </source>
</evidence>
<dbReference type="Gene3D" id="2.60.40.10">
    <property type="entry name" value="Immunoglobulins"/>
    <property type="match status" value="1"/>
</dbReference>
<keyword evidence="6" id="KW-1015">Disulfide bond</keyword>
<evidence type="ECO:0000256" key="8">
    <source>
        <dbReference type="ARBA" id="ARBA00023319"/>
    </source>
</evidence>
<dbReference type="InterPro" id="IPR013783">
    <property type="entry name" value="Ig-like_fold"/>
</dbReference>
<feature type="compositionally biased region" description="Basic and acidic residues" evidence="10">
    <location>
        <begin position="204"/>
        <end position="217"/>
    </location>
</feature>
<organism evidence="12 13">
    <name type="scientific">Haplochromis burtoni</name>
    <name type="common">Burton's mouthbrooder</name>
    <name type="synonym">Chromis burtoni</name>
    <dbReference type="NCBI Taxonomy" id="8153"/>
    <lineage>
        <taxon>Eukaryota</taxon>
        <taxon>Metazoa</taxon>
        <taxon>Chordata</taxon>
        <taxon>Craniata</taxon>
        <taxon>Vertebrata</taxon>
        <taxon>Euteleostomi</taxon>
        <taxon>Actinopterygii</taxon>
        <taxon>Neopterygii</taxon>
        <taxon>Teleostei</taxon>
        <taxon>Neoteleostei</taxon>
        <taxon>Acanthomorphata</taxon>
        <taxon>Ovalentaria</taxon>
        <taxon>Cichlomorphae</taxon>
        <taxon>Cichliformes</taxon>
        <taxon>Cichlidae</taxon>
        <taxon>African cichlids</taxon>
        <taxon>Pseudocrenilabrinae</taxon>
        <taxon>Haplochromini</taxon>
        <taxon>Haplochromis</taxon>
    </lineage>
</organism>
<evidence type="ECO:0000256" key="6">
    <source>
        <dbReference type="ARBA" id="ARBA00023157"/>
    </source>
</evidence>
<name>A0A3Q3BXR6_HAPBU</name>
<keyword evidence="3" id="KW-0732">Signal</keyword>
<evidence type="ECO:0000256" key="7">
    <source>
        <dbReference type="ARBA" id="ARBA00023180"/>
    </source>
</evidence>
<comment type="similarity">
    <text evidence="9">Belongs to the immunoglobulin superfamily. TIM family.</text>
</comment>